<feature type="compositionally biased region" description="Acidic residues" evidence="3">
    <location>
        <begin position="163"/>
        <end position="175"/>
    </location>
</feature>
<dbReference type="Pfam" id="PF13339">
    <property type="entry name" value="AATF-Che1"/>
    <property type="match status" value="1"/>
</dbReference>
<protein>
    <recommendedName>
        <fullName evidence="2">Protein BFR2</fullName>
    </recommendedName>
</protein>
<feature type="compositionally biased region" description="Acidic residues" evidence="3">
    <location>
        <begin position="119"/>
        <end position="129"/>
    </location>
</feature>
<dbReference type="Proteomes" id="UP000077002">
    <property type="component" value="Unassembled WGS sequence"/>
</dbReference>
<gene>
    <name evidence="6" type="ORF">AYO21_12044</name>
</gene>
<feature type="domain" description="AATF leucine zipper-containing" evidence="5">
    <location>
        <begin position="252"/>
        <end position="382"/>
    </location>
</feature>
<dbReference type="RefSeq" id="XP_022505801.1">
    <property type="nucleotide sequence ID" value="XM_022661887.1"/>
</dbReference>
<proteinExistence type="inferred from homology"/>
<dbReference type="GO" id="GO:0005730">
    <property type="term" value="C:nucleolus"/>
    <property type="evidence" value="ECO:0007669"/>
    <property type="project" value="TreeGrafter"/>
</dbReference>
<organism evidence="6 7">
    <name type="scientific">Fonsecaea monophora</name>
    <dbReference type="NCBI Taxonomy" id="254056"/>
    <lineage>
        <taxon>Eukaryota</taxon>
        <taxon>Fungi</taxon>
        <taxon>Dikarya</taxon>
        <taxon>Ascomycota</taxon>
        <taxon>Pezizomycotina</taxon>
        <taxon>Eurotiomycetes</taxon>
        <taxon>Chaetothyriomycetidae</taxon>
        <taxon>Chaetothyriales</taxon>
        <taxon>Herpotrichiellaceae</taxon>
        <taxon>Fonsecaea</taxon>
    </lineage>
</organism>
<accession>A0A177ES87</accession>
<feature type="compositionally biased region" description="Acidic residues" evidence="3">
    <location>
        <begin position="183"/>
        <end position="198"/>
    </location>
</feature>
<keyword evidence="7" id="KW-1185">Reference proteome</keyword>
<dbReference type="GeneID" id="34607114"/>
<evidence type="ECO:0000259" key="4">
    <source>
        <dbReference type="Pfam" id="PF08164"/>
    </source>
</evidence>
<evidence type="ECO:0000259" key="5">
    <source>
        <dbReference type="Pfam" id="PF13339"/>
    </source>
</evidence>
<name>A0A177ES87_9EURO</name>
<feature type="compositionally biased region" description="Basic and acidic residues" evidence="3">
    <location>
        <begin position="221"/>
        <end position="230"/>
    </location>
</feature>
<dbReference type="InterPro" id="IPR025160">
    <property type="entry name" value="AATF"/>
</dbReference>
<reference evidence="6 7" key="1">
    <citation type="submission" date="2016-03" db="EMBL/GenBank/DDBJ databases">
        <title>Draft genome sequence of the Fonsecaea monophora CBS 269.37.</title>
        <authorList>
            <person name="Bombassaro A."/>
            <person name="Vinicius W.A."/>
            <person name="De Hoog S."/>
            <person name="Sun J."/>
            <person name="Souza E.M."/>
            <person name="Raittz R.T."/>
            <person name="Costa F."/>
            <person name="Leao A.C."/>
            <person name="Tadra-Sfeir M.Z."/>
            <person name="Baura V."/>
            <person name="Balsanelli E."/>
            <person name="Pedrosa F.O."/>
            <person name="Moreno L.F."/>
            <person name="Steffens M.B."/>
            <person name="Xi L."/>
            <person name="Bocca A.L."/>
            <person name="Felipe M.S."/>
            <person name="Teixeira M."/>
            <person name="Telles Filho F.Q."/>
            <person name="Azevedo C.M."/>
            <person name="Gomes R."/>
            <person name="Vicente V.A."/>
        </authorList>
    </citation>
    <scope>NUCLEOTIDE SEQUENCE [LARGE SCALE GENOMIC DNA]</scope>
    <source>
        <strain evidence="6 7">CBS 269.37</strain>
    </source>
</reference>
<dbReference type="EMBL" id="LVKK01000212">
    <property type="protein sequence ID" value="OAG33849.1"/>
    <property type="molecule type" value="Genomic_DNA"/>
</dbReference>
<feature type="domain" description="Apoptosis-antagonizing transcription factor C-terminal" evidence="4">
    <location>
        <begin position="441"/>
        <end position="524"/>
    </location>
</feature>
<feature type="compositionally biased region" description="Basic and acidic residues" evidence="3">
    <location>
        <begin position="7"/>
        <end position="19"/>
    </location>
</feature>
<comment type="similarity">
    <text evidence="1">Belongs to the AATF family.</text>
</comment>
<feature type="region of interest" description="Disordered" evidence="3">
    <location>
        <begin position="327"/>
        <end position="351"/>
    </location>
</feature>
<evidence type="ECO:0000313" key="6">
    <source>
        <dbReference type="EMBL" id="OAG33849.1"/>
    </source>
</evidence>
<dbReference type="AlphaFoldDB" id="A0A177ES87"/>
<dbReference type="Pfam" id="PF08164">
    <property type="entry name" value="TRAUB"/>
    <property type="match status" value="1"/>
</dbReference>
<feature type="region of interest" description="Disordered" evidence="3">
    <location>
        <begin position="531"/>
        <end position="550"/>
    </location>
</feature>
<dbReference type="OrthoDB" id="5783963at2759"/>
<dbReference type="PANTHER" id="PTHR15565:SF0">
    <property type="entry name" value="PROTEIN AATF"/>
    <property type="match status" value="1"/>
</dbReference>
<evidence type="ECO:0000256" key="3">
    <source>
        <dbReference type="SAM" id="MobiDB-lite"/>
    </source>
</evidence>
<evidence type="ECO:0000313" key="7">
    <source>
        <dbReference type="Proteomes" id="UP000077002"/>
    </source>
</evidence>
<sequence>MPSLREQFADLERKKVKDYDPEDDAYDLRPSDDEDSGNEPGLQEDFSRAHYETVGKSALRQPEQPSLDAKYGGVAVSRSALENEEDDDPFAPVNEGQEEDPFAPRHEEMSGSEGVSEGSEVDQDGDSEKDEPLGADNAKRFKDLGLQEREARTQKDINGTGEDSLDEAEKDESDLSEEHSLDDSDIGMNDDDDDDDDGASSSSSISSAASSPPTRAGKSTRSAEREELRKAAFGSASTAALASVLSAGAAADVKKGQAVKQQRQTFDRLLDARIKLQKGITAMNDLPSPLADEEEVKTAAKQAEDAALALWSTVDSIRTAILSAREGPLSSDDRPEKKTLKRKRPLNPTRTTSLPELWEHYTLFEADAHAHRRSVIDKWHTKTQPVVDPAPRSKLLRPSHQSTTTSRLTDVLDTYLATESSKLVAQSFSPATQTYDDGPFYQSLLRDLIASRSAAILTDGPAGTSVLPTKLHVSGSKHKRVDTKASKGRKVRYTVHEKLENFMAPEDRSTWTEPARDEFFGSLLGKVGALDERERDSVEDDDTGGMDGLRVDEEDTGEVEALRLFRS</sequence>
<evidence type="ECO:0000256" key="2">
    <source>
        <dbReference type="ARBA" id="ARBA00013850"/>
    </source>
</evidence>
<feature type="compositionally biased region" description="Basic and acidic residues" evidence="3">
    <location>
        <begin position="137"/>
        <end position="155"/>
    </location>
</feature>
<feature type="compositionally biased region" description="Low complexity" evidence="3">
    <location>
        <begin position="199"/>
        <end position="211"/>
    </location>
</feature>
<feature type="region of interest" description="Disordered" evidence="3">
    <location>
        <begin position="1"/>
        <end position="233"/>
    </location>
</feature>
<dbReference type="GO" id="GO:0000462">
    <property type="term" value="P:maturation of SSU-rRNA from tricistronic rRNA transcript (SSU-rRNA, 5.8S rRNA, LSU-rRNA)"/>
    <property type="evidence" value="ECO:0007669"/>
    <property type="project" value="TreeGrafter"/>
</dbReference>
<dbReference type="PANTHER" id="PTHR15565">
    <property type="entry name" value="AATF PROTEIN APOPTOSIS ANTAGONIZING TRANSCRIPTION FACTOR"/>
    <property type="match status" value="1"/>
</dbReference>
<dbReference type="InterPro" id="IPR012617">
    <property type="entry name" value="AATF_C"/>
</dbReference>
<evidence type="ECO:0000256" key="1">
    <source>
        <dbReference type="ARBA" id="ARBA00008966"/>
    </source>
</evidence>
<comment type="caution">
    <text evidence="6">The sequence shown here is derived from an EMBL/GenBank/DDBJ whole genome shotgun (WGS) entry which is preliminary data.</text>
</comment>
<dbReference type="InterPro" id="IPR039223">
    <property type="entry name" value="AATF/Bfr2"/>
</dbReference>